<name>A0AAD5MT08_PARTN</name>
<dbReference type="Proteomes" id="UP001196413">
    <property type="component" value="Unassembled WGS sequence"/>
</dbReference>
<dbReference type="AlphaFoldDB" id="A0AAD5MT08"/>
<accession>A0AAD5MT08</accession>
<reference evidence="1" key="1">
    <citation type="submission" date="2021-06" db="EMBL/GenBank/DDBJ databases">
        <title>Parelaphostrongylus tenuis whole genome reference sequence.</title>
        <authorList>
            <person name="Garwood T.J."/>
            <person name="Larsen P.A."/>
            <person name="Fountain-Jones N.M."/>
            <person name="Garbe J.R."/>
            <person name="Macchietto M.G."/>
            <person name="Kania S.A."/>
            <person name="Gerhold R.W."/>
            <person name="Richards J.E."/>
            <person name="Wolf T.M."/>
        </authorList>
    </citation>
    <scope>NUCLEOTIDE SEQUENCE</scope>
    <source>
        <strain evidence="1">MNPRO001-30</strain>
        <tissue evidence="1">Meninges</tissue>
    </source>
</reference>
<evidence type="ECO:0000313" key="1">
    <source>
        <dbReference type="EMBL" id="KAJ1354202.1"/>
    </source>
</evidence>
<keyword evidence="2" id="KW-1185">Reference proteome</keyword>
<organism evidence="1 2">
    <name type="scientific">Parelaphostrongylus tenuis</name>
    <name type="common">Meningeal worm</name>
    <dbReference type="NCBI Taxonomy" id="148309"/>
    <lineage>
        <taxon>Eukaryota</taxon>
        <taxon>Metazoa</taxon>
        <taxon>Ecdysozoa</taxon>
        <taxon>Nematoda</taxon>
        <taxon>Chromadorea</taxon>
        <taxon>Rhabditida</taxon>
        <taxon>Rhabditina</taxon>
        <taxon>Rhabditomorpha</taxon>
        <taxon>Strongyloidea</taxon>
        <taxon>Metastrongylidae</taxon>
        <taxon>Parelaphostrongylus</taxon>
    </lineage>
</organism>
<comment type="caution">
    <text evidence="1">The sequence shown here is derived from an EMBL/GenBank/DDBJ whole genome shotgun (WGS) entry which is preliminary data.</text>
</comment>
<proteinExistence type="predicted"/>
<evidence type="ECO:0000313" key="2">
    <source>
        <dbReference type="Proteomes" id="UP001196413"/>
    </source>
</evidence>
<dbReference type="EMBL" id="JAHQIW010001998">
    <property type="protein sequence ID" value="KAJ1354202.1"/>
    <property type="molecule type" value="Genomic_DNA"/>
</dbReference>
<gene>
    <name evidence="1" type="ORF">KIN20_011079</name>
</gene>
<protein>
    <submittedName>
        <fullName evidence="1">Uncharacterized protein</fullName>
    </submittedName>
</protein>
<sequence length="78" mass="8790">MGGAFRWHSKILMIDVANQLEATASEILYRLEIHLKEDTLKSKDQAICKAVSPEHSTRTLCSMWKNRGKVMEGGVCVK</sequence>